<dbReference type="Proteomes" id="UP001386955">
    <property type="component" value="Unassembled WGS sequence"/>
</dbReference>
<dbReference type="AlphaFoldDB" id="A0AAN9SAS9"/>
<protein>
    <submittedName>
        <fullName evidence="2">Uncharacterized protein</fullName>
    </submittedName>
</protein>
<comment type="caution">
    <text evidence="2">The sequence shown here is derived from an EMBL/GenBank/DDBJ whole genome shotgun (WGS) entry which is preliminary data.</text>
</comment>
<keyword evidence="3" id="KW-1185">Reference proteome</keyword>
<organism evidence="2 3">
    <name type="scientific">Psophocarpus tetragonolobus</name>
    <name type="common">Winged bean</name>
    <name type="synonym">Dolichos tetragonolobus</name>
    <dbReference type="NCBI Taxonomy" id="3891"/>
    <lineage>
        <taxon>Eukaryota</taxon>
        <taxon>Viridiplantae</taxon>
        <taxon>Streptophyta</taxon>
        <taxon>Embryophyta</taxon>
        <taxon>Tracheophyta</taxon>
        <taxon>Spermatophyta</taxon>
        <taxon>Magnoliopsida</taxon>
        <taxon>eudicotyledons</taxon>
        <taxon>Gunneridae</taxon>
        <taxon>Pentapetalae</taxon>
        <taxon>rosids</taxon>
        <taxon>fabids</taxon>
        <taxon>Fabales</taxon>
        <taxon>Fabaceae</taxon>
        <taxon>Papilionoideae</taxon>
        <taxon>50 kb inversion clade</taxon>
        <taxon>NPAAA clade</taxon>
        <taxon>indigoferoid/millettioid clade</taxon>
        <taxon>Phaseoleae</taxon>
        <taxon>Psophocarpus</taxon>
    </lineage>
</organism>
<gene>
    <name evidence="2" type="ORF">VNO78_20149</name>
</gene>
<evidence type="ECO:0000256" key="1">
    <source>
        <dbReference type="SAM" id="MobiDB-lite"/>
    </source>
</evidence>
<sequence length="99" mass="11409">MGLLLVPMLLQFRVERLRFKVVSWIQGEFRDAPVASLRPYPYPPTPSSPHPTASNPTENHDHPYKPPTLLQTDTSRHPAPTPRLTDLMIYNISLPHLWF</sequence>
<proteinExistence type="predicted"/>
<accession>A0AAN9SAS9</accession>
<evidence type="ECO:0000313" key="3">
    <source>
        <dbReference type="Proteomes" id="UP001386955"/>
    </source>
</evidence>
<reference evidence="2 3" key="1">
    <citation type="submission" date="2024-01" db="EMBL/GenBank/DDBJ databases">
        <title>The genomes of 5 underutilized Papilionoideae crops provide insights into root nodulation and disease resistanc.</title>
        <authorList>
            <person name="Jiang F."/>
        </authorList>
    </citation>
    <scope>NUCLEOTIDE SEQUENCE [LARGE SCALE GENOMIC DNA]</scope>
    <source>
        <strain evidence="2">DUOXIRENSHENG_FW03</strain>
        <tissue evidence="2">Leaves</tissue>
    </source>
</reference>
<name>A0AAN9SAS9_PSOTE</name>
<feature type="region of interest" description="Disordered" evidence="1">
    <location>
        <begin position="35"/>
        <end position="82"/>
    </location>
</feature>
<evidence type="ECO:0000313" key="2">
    <source>
        <dbReference type="EMBL" id="KAK7391730.1"/>
    </source>
</evidence>
<dbReference type="EMBL" id="JAYMYS010000005">
    <property type="protein sequence ID" value="KAK7391730.1"/>
    <property type="molecule type" value="Genomic_DNA"/>
</dbReference>
<feature type="compositionally biased region" description="Pro residues" evidence="1">
    <location>
        <begin position="40"/>
        <end position="49"/>
    </location>
</feature>